<dbReference type="OrthoDB" id="9776227at2"/>
<dbReference type="GO" id="GO:0015920">
    <property type="term" value="P:lipopolysaccharide transport"/>
    <property type="evidence" value="ECO:0007669"/>
    <property type="project" value="TreeGrafter"/>
</dbReference>
<dbReference type="GO" id="GO:0055085">
    <property type="term" value="P:transmembrane transport"/>
    <property type="evidence" value="ECO:0007669"/>
    <property type="project" value="InterPro"/>
</dbReference>
<evidence type="ECO:0000256" key="6">
    <source>
        <dbReference type="SAM" id="Phobius"/>
    </source>
</evidence>
<dbReference type="Pfam" id="PF03739">
    <property type="entry name" value="LptF_LptG"/>
    <property type="match status" value="1"/>
</dbReference>
<keyword evidence="8" id="KW-1185">Reference proteome</keyword>
<evidence type="ECO:0000313" key="7">
    <source>
        <dbReference type="EMBL" id="AZP11102.1"/>
    </source>
</evidence>
<accession>A0A3Q9BPJ7</accession>
<comment type="subcellular location">
    <subcellularLocation>
        <location evidence="1">Cell membrane</location>
        <topology evidence="1">Multi-pass membrane protein</topology>
    </subcellularLocation>
</comment>
<evidence type="ECO:0000256" key="4">
    <source>
        <dbReference type="ARBA" id="ARBA00022989"/>
    </source>
</evidence>
<keyword evidence="5 6" id="KW-0472">Membrane</keyword>
<dbReference type="NCBIfam" id="TIGR04408">
    <property type="entry name" value="LptG_lptG"/>
    <property type="match status" value="1"/>
</dbReference>
<dbReference type="InterPro" id="IPR005495">
    <property type="entry name" value="LptG/LptF_permease"/>
</dbReference>
<organism evidence="7 8">
    <name type="scientific">Undibacterium parvum</name>
    <dbReference type="NCBI Taxonomy" id="401471"/>
    <lineage>
        <taxon>Bacteria</taxon>
        <taxon>Pseudomonadati</taxon>
        <taxon>Pseudomonadota</taxon>
        <taxon>Betaproteobacteria</taxon>
        <taxon>Burkholderiales</taxon>
        <taxon>Oxalobacteraceae</taxon>
        <taxon>Undibacterium</taxon>
    </lineage>
</organism>
<gene>
    <name evidence="7" type="primary">lptG</name>
    <name evidence="7" type="ORF">EJN92_03185</name>
</gene>
<dbReference type="RefSeq" id="WP_126126501.1">
    <property type="nucleotide sequence ID" value="NZ_CP034464.1"/>
</dbReference>
<proteinExistence type="predicted"/>
<feature type="transmembrane region" description="Helical" evidence="6">
    <location>
        <begin position="102"/>
        <end position="121"/>
    </location>
</feature>
<dbReference type="EMBL" id="CP034464">
    <property type="protein sequence ID" value="AZP11102.1"/>
    <property type="molecule type" value="Genomic_DNA"/>
</dbReference>
<name>A0A3Q9BPJ7_9BURK</name>
<dbReference type="PANTHER" id="PTHR33529">
    <property type="entry name" value="SLR0882 PROTEIN-RELATED"/>
    <property type="match status" value="1"/>
</dbReference>
<feature type="transmembrane region" description="Helical" evidence="6">
    <location>
        <begin position="12"/>
        <end position="30"/>
    </location>
</feature>
<feature type="transmembrane region" description="Helical" evidence="6">
    <location>
        <begin position="319"/>
        <end position="336"/>
    </location>
</feature>
<dbReference type="PANTHER" id="PTHR33529:SF2">
    <property type="entry name" value="LIPOPOLYSACCHARIDE EXPORT SYSTEM PERMEASE PROTEIN LPTG"/>
    <property type="match status" value="1"/>
</dbReference>
<dbReference type="Proteomes" id="UP000275663">
    <property type="component" value="Chromosome"/>
</dbReference>
<keyword evidence="2" id="KW-1003">Cell membrane</keyword>
<dbReference type="GO" id="GO:0043190">
    <property type="term" value="C:ATP-binding cassette (ABC) transporter complex"/>
    <property type="evidence" value="ECO:0007669"/>
    <property type="project" value="InterPro"/>
</dbReference>
<feature type="transmembrane region" description="Helical" evidence="6">
    <location>
        <begin position="356"/>
        <end position="373"/>
    </location>
</feature>
<evidence type="ECO:0000256" key="2">
    <source>
        <dbReference type="ARBA" id="ARBA00022475"/>
    </source>
</evidence>
<dbReference type="InterPro" id="IPR030923">
    <property type="entry name" value="LptG"/>
</dbReference>
<keyword evidence="3 6" id="KW-0812">Transmembrane</keyword>
<evidence type="ECO:0000256" key="5">
    <source>
        <dbReference type="ARBA" id="ARBA00023136"/>
    </source>
</evidence>
<reference evidence="7 8" key="1">
    <citation type="journal article" date="2011" name="Int. J. Syst. Evol. Microbiol.">
        <title>Description of Undibacterium oligocarboniphilum sp. nov., isolated from purified water, and Undibacterium pigrum strain CCUG 49012 as the type strain of Undibacterium parvum sp. nov., and emended descriptions of the genus Undibacterium and the species Undibacterium pigrum.</title>
        <authorList>
            <person name="Eder W."/>
            <person name="Wanner G."/>
            <person name="Ludwig W."/>
            <person name="Busse H.J."/>
            <person name="Ziemke-Kageler F."/>
            <person name="Lang E."/>
        </authorList>
    </citation>
    <scope>NUCLEOTIDE SEQUENCE [LARGE SCALE GENOMIC DNA]</scope>
    <source>
        <strain evidence="7 8">DSM 23061</strain>
    </source>
</reference>
<feature type="transmembrane region" description="Helical" evidence="6">
    <location>
        <begin position="60"/>
        <end position="81"/>
    </location>
</feature>
<evidence type="ECO:0000313" key="8">
    <source>
        <dbReference type="Proteomes" id="UP000275663"/>
    </source>
</evidence>
<evidence type="ECO:0000256" key="1">
    <source>
        <dbReference type="ARBA" id="ARBA00004651"/>
    </source>
</evidence>
<sequence length="376" mass="42050">MKVLQRYFATEIIRAVSFVMLALLVLFSFFDLMGELTEVGRGGYRLSHAAVYIALRLPGYVYEFMPIAVLIGTIYVLAQFASNSEFTIMRAASMSTVKAGSILAKIGLVFVAVTFLFGEILSPYSTKQAEKLKVSTMGATIAQEFRSGLWTKDLIKANGLNGPVIGSRILNVREVLPDRSLVGLKVYEFDSDFHLSREITAARSEYQGKNLWRLFDVVETSFPKTLAKQDMLSIPSQKFASRDVVSEITPDILSVIFVDPDRMSAYDLAAYTKHLTENKQDSERYAIAFWKKITYPFAILVMMALALPFAYLHVRSGSISLKIFSGIMIGLVFYLFNSLFSHVGLLNTWPAPVTALAPSLLFSMIAMIAIRYVDRH</sequence>
<dbReference type="KEGG" id="upv:EJN92_03185"/>
<protein>
    <submittedName>
        <fullName evidence="7">LPS export ABC transporter permease LptG</fullName>
    </submittedName>
</protein>
<evidence type="ECO:0000256" key="3">
    <source>
        <dbReference type="ARBA" id="ARBA00022692"/>
    </source>
</evidence>
<keyword evidence="4 6" id="KW-1133">Transmembrane helix</keyword>
<dbReference type="AlphaFoldDB" id="A0A3Q9BPJ7"/>
<feature type="transmembrane region" description="Helical" evidence="6">
    <location>
        <begin position="293"/>
        <end position="312"/>
    </location>
</feature>